<feature type="compositionally biased region" description="Pro residues" evidence="2">
    <location>
        <begin position="248"/>
        <end position="261"/>
    </location>
</feature>
<feature type="compositionally biased region" description="Low complexity" evidence="2">
    <location>
        <begin position="108"/>
        <end position="129"/>
    </location>
</feature>
<comment type="similarity">
    <text evidence="1">Belongs to the Rv1128c/1148c/1588c/1702c/1945/3466 family.</text>
</comment>
<comment type="caution">
    <text evidence="4">The sequence shown here is derived from an EMBL/GenBank/DDBJ whole genome shotgun (WGS) entry which is preliminary data.</text>
</comment>
<dbReference type="InterPro" id="IPR003870">
    <property type="entry name" value="DUF222"/>
</dbReference>
<accession>A0ABS6US32</accession>
<evidence type="ECO:0000313" key="4">
    <source>
        <dbReference type="EMBL" id="MBW0134549.1"/>
    </source>
</evidence>
<dbReference type="CDD" id="cd00085">
    <property type="entry name" value="HNHc"/>
    <property type="match status" value="1"/>
</dbReference>
<dbReference type="Proteomes" id="UP000694287">
    <property type="component" value="Unassembled WGS sequence"/>
</dbReference>
<evidence type="ECO:0000313" key="5">
    <source>
        <dbReference type="Proteomes" id="UP000694287"/>
    </source>
</evidence>
<dbReference type="InterPro" id="IPR003615">
    <property type="entry name" value="HNH_nuc"/>
</dbReference>
<feature type="domain" description="HNH nuclease" evidence="3">
    <location>
        <begin position="380"/>
        <end position="431"/>
    </location>
</feature>
<dbReference type="InterPro" id="IPR002711">
    <property type="entry name" value="HNH"/>
</dbReference>
<dbReference type="SMART" id="SM00507">
    <property type="entry name" value="HNHc"/>
    <property type="match status" value="1"/>
</dbReference>
<protein>
    <submittedName>
        <fullName evidence="4">DUF222 domain-containing protein</fullName>
    </submittedName>
</protein>
<evidence type="ECO:0000256" key="1">
    <source>
        <dbReference type="ARBA" id="ARBA00023450"/>
    </source>
</evidence>
<dbReference type="Pfam" id="PF01844">
    <property type="entry name" value="HNH"/>
    <property type="match status" value="1"/>
</dbReference>
<sequence>MLQPTRPTLTLPQLEDELLGLAGHLAAAQYRFLSLLAEFDDRSGWAGPGLRSCAHWLTWRIGMSLRTAHEHVRVAHALRRLPLVAEAFAQGRISYSKVRAITRITVPAPDAAPPDAAARPAATDSPATDSPATDSPAPGDETVRPAAPSPDGRIAADDQAGWATRPLRVPGADAERTLLKLALGGTASHVETIVRATRRIQADPARQSARRSLAWRWADDGSLVVTARLTPADGAALISAIDATTGPAPAPVRRPVRPSPPGWRERAESEYPGAATDRLAARRADALLSLVTTATEAGVDADPGPTPAGARPSTVRRSRTDVVVLIDAADGDAEITGGPEIPPATAERLACDARAQVLLRDRRHNRLYLGRRRRLASPAQIAALTVRDGGRCRFAGCTQNRHLHAHHVVHWLRAGRTDLDNLVLLCGFHHTLIHERGFGIRKSGSGWVSLRPDGTPVPTAGEPLVGDVESLIEMQARADLRIDARGLTPSWGGEPLDRHAILAQLLPLTVGAGIDDDAEPAEDVSPGEGVAA</sequence>
<dbReference type="Pfam" id="PF02720">
    <property type="entry name" value="DUF222"/>
    <property type="match status" value="2"/>
</dbReference>
<keyword evidence="5" id="KW-1185">Reference proteome</keyword>
<gene>
    <name evidence="4" type="ORF">I4I81_09790</name>
</gene>
<name>A0ABS6US32_9PSEU</name>
<feature type="region of interest" description="Disordered" evidence="2">
    <location>
        <begin position="108"/>
        <end position="168"/>
    </location>
</feature>
<evidence type="ECO:0000259" key="3">
    <source>
        <dbReference type="SMART" id="SM00507"/>
    </source>
</evidence>
<reference evidence="4 5" key="1">
    <citation type="submission" date="2020-11" db="EMBL/GenBank/DDBJ databases">
        <title>Pseudonocardia abyssalis sp. nov. and Pseudonocardia oceani sp. nov., description and phylogenomic analysis of two novel actinomycetes isolated from the deep Southern Ocean.</title>
        <authorList>
            <person name="Parra J."/>
        </authorList>
    </citation>
    <scope>NUCLEOTIDE SEQUENCE [LARGE SCALE GENOMIC DNA]</scope>
    <source>
        <strain evidence="4 5">KRD-168</strain>
    </source>
</reference>
<feature type="region of interest" description="Disordered" evidence="2">
    <location>
        <begin position="246"/>
        <end position="272"/>
    </location>
</feature>
<proteinExistence type="inferred from homology"/>
<dbReference type="RefSeq" id="WP_218615993.1">
    <property type="nucleotide sequence ID" value="NZ_JADQDK010000001.1"/>
</dbReference>
<dbReference type="EMBL" id="JADQDK010000001">
    <property type="protein sequence ID" value="MBW0134549.1"/>
    <property type="molecule type" value="Genomic_DNA"/>
</dbReference>
<organism evidence="4 5">
    <name type="scientific">Pseudonocardia abyssalis</name>
    <dbReference type="NCBI Taxonomy" id="2792008"/>
    <lineage>
        <taxon>Bacteria</taxon>
        <taxon>Bacillati</taxon>
        <taxon>Actinomycetota</taxon>
        <taxon>Actinomycetes</taxon>
        <taxon>Pseudonocardiales</taxon>
        <taxon>Pseudonocardiaceae</taxon>
        <taxon>Pseudonocardia</taxon>
    </lineage>
</organism>
<feature type="region of interest" description="Disordered" evidence="2">
    <location>
        <begin position="297"/>
        <end position="316"/>
    </location>
</feature>
<evidence type="ECO:0000256" key="2">
    <source>
        <dbReference type="SAM" id="MobiDB-lite"/>
    </source>
</evidence>